<dbReference type="PANTHER" id="PTHR30050:SF4">
    <property type="entry name" value="ATP-BINDING PROTEIN RV3427C IN INSERTION SEQUENCE-RELATED"/>
    <property type="match status" value="1"/>
</dbReference>
<dbReference type="PANTHER" id="PTHR30050">
    <property type="entry name" value="CHROMOSOMAL REPLICATION INITIATOR PROTEIN DNAA"/>
    <property type="match status" value="1"/>
</dbReference>
<name>A0A0R1RNS6_9LACO</name>
<keyword evidence="4" id="KW-1185">Reference proteome</keyword>
<accession>A0A0R1RNS6</accession>
<protein>
    <recommendedName>
        <fullName evidence="2">IstB-like ATP-binding domain-containing protein</fullName>
    </recommendedName>
</protein>
<dbReference type="AlphaFoldDB" id="A0A0R1RNS6"/>
<dbReference type="OrthoDB" id="2052561at2"/>
<dbReference type="InterPro" id="IPR027417">
    <property type="entry name" value="P-loop_NTPase"/>
</dbReference>
<sequence length="287" mass="32287">MSDFKDLQTAAGGFDYNKAVAVLKAKGITAPTDDLAMTMLPKDSDDYKKWWAEHQRRADMAVTNDWFKRSKADFLHRGSIYSEKGVLDHNFDQYKTGLTAEENKVRNAAVAMAYRIAIKHEKFNATLTGLPGRGKTFMAVSILNYIHDNAKPALSCMFVSIAKMSQWELQASTSDDQTKKDQVTKLEQRCEMVDVLVLDDFGSESVFNTSDKRKTASEFTQKWMFRMIDARAGKTTIVTTNLSGERLQAAYDGKLISRLISKDPNNTIDFTGIQDHRNRPTQTGLGV</sequence>
<dbReference type="InterPro" id="IPR002611">
    <property type="entry name" value="IstB_ATP-bd"/>
</dbReference>
<dbReference type="Pfam" id="PF01695">
    <property type="entry name" value="IstB_IS21"/>
    <property type="match status" value="1"/>
</dbReference>
<feature type="region of interest" description="Disordered" evidence="1">
    <location>
        <begin position="267"/>
        <end position="287"/>
    </location>
</feature>
<dbReference type="STRING" id="1114972.FD35_GL001740"/>
<reference evidence="3 4" key="1">
    <citation type="journal article" date="2015" name="Genome Announc.">
        <title>Expanding the biotechnology potential of lactobacilli through comparative genomics of 213 strains and associated genera.</title>
        <authorList>
            <person name="Sun Z."/>
            <person name="Harris H.M."/>
            <person name="McCann A."/>
            <person name="Guo C."/>
            <person name="Argimon S."/>
            <person name="Zhang W."/>
            <person name="Yang X."/>
            <person name="Jeffery I.B."/>
            <person name="Cooney J.C."/>
            <person name="Kagawa T.F."/>
            <person name="Liu W."/>
            <person name="Song Y."/>
            <person name="Salvetti E."/>
            <person name="Wrobel A."/>
            <person name="Rasinkangas P."/>
            <person name="Parkhill J."/>
            <person name="Rea M.C."/>
            <person name="O'Sullivan O."/>
            <person name="Ritari J."/>
            <person name="Douillard F.P."/>
            <person name="Paul Ross R."/>
            <person name="Yang R."/>
            <person name="Briner A.E."/>
            <person name="Felis G.E."/>
            <person name="de Vos W.M."/>
            <person name="Barrangou R."/>
            <person name="Klaenhammer T.R."/>
            <person name="Caufield P.W."/>
            <person name="Cui Y."/>
            <person name="Zhang H."/>
            <person name="O'Toole P.W."/>
        </authorList>
    </citation>
    <scope>NUCLEOTIDE SEQUENCE [LARGE SCALE GENOMIC DNA]</scope>
    <source>
        <strain evidence="3 4">DSM 15814</strain>
    </source>
</reference>
<dbReference type="RefSeq" id="WP_017262286.1">
    <property type="nucleotide sequence ID" value="NZ_AUAW01000005.1"/>
</dbReference>
<evidence type="ECO:0000313" key="4">
    <source>
        <dbReference type="Proteomes" id="UP000051999"/>
    </source>
</evidence>
<organism evidence="3 4">
    <name type="scientific">Furfurilactobacillus rossiae DSM 15814</name>
    <dbReference type="NCBI Taxonomy" id="1114972"/>
    <lineage>
        <taxon>Bacteria</taxon>
        <taxon>Bacillati</taxon>
        <taxon>Bacillota</taxon>
        <taxon>Bacilli</taxon>
        <taxon>Lactobacillales</taxon>
        <taxon>Lactobacillaceae</taxon>
        <taxon>Furfurilactobacillus</taxon>
    </lineage>
</organism>
<dbReference type="Proteomes" id="UP000051999">
    <property type="component" value="Unassembled WGS sequence"/>
</dbReference>
<evidence type="ECO:0000256" key="1">
    <source>
        <dbReference type="SAM" id="MobiDB-lite"/>
    </source>
</evidence>
<proteinExistence type="predicted"/>
<evidence type="ECO:0000259" key="2">
    <source>
        <dbReference type="Pfam" id="PF01695"/>
    </source>
</evidence>
<gene>
    <name evidence="3" type="ORF">FD35_GL001740</name>
</gene>
<evidence type="ECO:0000313" key="3">
    <source>
        <dbReference type="EMBL" id="KRL56644.1"/>
    </source>
</evidence>
<dbReference type="GO" id="GO:0006260">
    <property type="term" value="P:DNA replication"/>
    <property type="evidence" value="ECO:0007669"/>
    <property type="project" value="TreeGrafter"/>
</dbReference>
<dbReference type="SUPFAM" id="SSF52540">
    <property type="entry name" value="P-loop containing nucleoside triphosphate hydrolases"/>
    <property type="match status" value="1"/>
</dbReference>
<comment type="caution">
    <text evidence="3">The sequence shown here is derived from an EMBL/GenBank/DDBJ whole genome shotgun (WGS) entry which is preliminary data.</text>
</comment>
<dbReference type="PATRIC" id="fig|1114972.6.peg.1772"/>
<dbReference type="eggNOG" id="COG1484">
    <property type="taxonomic scope" value="Bacteria"/>
</dbReference>
<dbReference type="EMBL" id="AZFF01000003">
    <property type="protein sequence ID" value="KRL56644.1"/>
    <property type="molecule type" value="Genomic_DNA"/>
</dbReference>
<dbReference type="Gene3D" id="3.40.50.300">
    <property type="entry name" value="P-loop containing nucleotide triphosphate hydrolases"/>
    <property type="match status" value="1"/>
</dbReference>
<feature type="domain" description="IstB-like ATP-binding" evidence="2">
    <location>
        <begin position="117"/>
        <end position="251"/>
    </location>
</feature>
<dbReference type="GO" id="GO:0005524">
    <property type="term" value="F:ATP binding"/>
    <property type="evidence" value="ECO:0007669"/>
    <property type="project" value="InterPro"/>
</dbReference>